<dbReference type="GO" id="GO:0070403">
    <property type="term" value="F:NAD+ binding"/>
    <property type="evidence" value="ECO:0007669"/>
    <property type="project" value="InterPro"/>
</dbReference>
<keyword evidence="9" id="KW-0472">Membrane</keyword>
<comment type="cofactor">
    <cofactor evidence="1">
        <name>NAD(+)</name>
        <dbReference type="ChEBI" id="CHEBI:57540"/>
    </cofactor>
</comment>
<dbReference type="PANTHER" id="PTHR43078">
    <property type="entry name" value="UDP-GLUCURONIC ACID DECARBOXYLASE-RELATED"/>
    <property type="match status" value="1"/>
</dbReference>
<dbReference type="UniPathway" id="UPA00796">
    <property type="reaction ID" value="UER00771"/>
</dbReference>
<reference evidence="17" key="3">
    <citation type="submission" date="2019-12" db="EMBL/GenBank/DDBJ databases">
        <title>Complete and draft genome sequences of new strains and members of some known species of the genus Rathayibacter isolated from plants.</title>
        <authorList>
            <person name="Tarlachkov S.V."/>
            <person name="Starodumova I.P."/>
            <person name="Dorofeeva L.V."/>
            <person name="Prisyazhnaya N.V."/>
            <person name="Leyn S."/>
            <person name="Zlamal J."/>
            <person name="Elan M."/>
            <person name="Osterman A.L."/>
            <person name="Nadler S."/>
            <person name="Subbotin S.A."/>
            <person name="Evtushenko L.I."/>
        </authorList>
    </citation>
    <scope>NUCLEOTIDE SEQUENCE [LARGE SCALE GENOMIC DNA]</scope>
    <source>
        <strain evidence="17">VKM Ac-2761</strain>
    </source>
</reference>
<keyword evidence="6" id="KW-1133">Transmembrane helix</keyword>
<keyword evidence="4" id="KW-0210">Decarboxylase</keyword>
<keyword evidence="8" id="KW-0333">Golgi apparatus</keyword>
<evidence type="ECO:0000256" key="7">
    <source>
        <dbReference type="ARBA" id="ARBA00023027"/>
    </source>
</evidence>
<dbReference type="EMBL" id="LIIN01000018">
    <property type="protein sequence ID" value="KZX22013.1"/>
    <property type="molecule type" value="Genomic_DNA"/>
</dbReference>
<dbReference type="FunFam" id="3.40.50.720:FF:000065">
    <property type="entry name" value="UDP-glucuronic acid decarboxylase 1"/>
    <property type="match status" value="1"/>
</dbReference>
<sequence>MTRTVLLAGGAGFVGSNLAARLLRRGDRVVVLDSLLTGSTRNVAAHLGHPALTVVEADAATARSLVGPFDVVLHFASPASPPRYLAHPIETLHAGSVVTEALLDVARRDGARFVLASTSEVYGDPHVHPQHEEYWGNVNPNGPRSVYDEAKRYAEALTFAYRRSFGVDTGVVRIFNTYGPNMDIDDGRAVPAFAKAALAGSPLPMHGDGTQTRSLLYVDDLVEGVLRMVESSDAGPINLGSVDELELREIARRIVELVGSDSEVHYGPRPVDDPERRRPDITRAREVLGWEPKVSIEEGLARTVRWFSEGASNESGAL</sequence>
<dbReference type="GO" id="GO:0048040">
    <property type="term" value="F:UDP-glucuronate decarboxylase activity"/>
    <property type="evidence" value="ECO:0007669"/>
    <property type="project" value="TreeGrafter"/>
</dbReference>
<dbReference type="InterPro" id="IPR044516">
    <property type="entry name" value="UXS-like"/>
</dbReference>
<accession>A0A166I9W4</accession>
<keyword evidence="5" id="KW-0735">Signal-anchor</keyword>
<comment type="subcellular location">
    <subcellularLocation>
        <location evidence="2">Golgi apparatus membrane</location>
        <topology evidence="2">Single-pass type II membrane protein</topology>
    </subcellularLocation>
    <subcellularLocation>
        <location evidence="12">Golgi apparatus</location>
        <location evidence="12">Golgi stack membrane</location>
    </subcellularLocation>
</comment>
<gene>
    <name evidence="14" type="ORF">ACH61_00867</name>
    <name evidence="15" type="ORF">GSU10_10480</name>
</gene>
<dbReference type="InterPro" id="IPR001509">
    <property type="entry name" value="Epimerase_deHydtase"/>
</dbReference>
<dbReference type="GO" id="GO:0003978">
    <property type="term" value="F:UDP-glucose 4-epimerase activity"/>
    <property type="evidence" value="ECO:0007669"/>
    <property type="project" value="UniProtKB-EC"/>
</dbReference>
<dbReference type="InterPro" id="IPR036291">
    <property type="entry name" value="NAD(P)-bd_dom_sf"/>
</dbReference>
<proteinExistence type="predicted"/>
<dbReference type="PANTHER" id="PTHR43078:SF6">
    <property type="entry name" value="UDP-GLUCURONIC ACID DECARBOXYLASE 1"/>
    <property type="match status" value="1"/>
</dbReference>
<keyword evidence="7" id="KW-0520">NAD</keyword>
<dbReference type="GO" id="GO:0005737">
    <property type="term" value="C:cytoplasm"/>
    <property type="evidence" value="ECO:0007669"/>
    <property type="project" value="TreeGrafter"/>
</dbReference>
<dbReference type="Proteomes" id="UP000076717">
    <property type="component" value="Unassembled WGS sequence"/>
</dbReference>
<evidence type="ECO:0000313" key="14">
    <source>
        <dbReference type="EMBL" id="KZX22013.1"/>
    </source>
</evidence>
<keyword evidence="14" id="KW-0413">Isomerase</keyword>
<dbReference type="PATRIC" id="fig|1671680.3.peg.911"/>
<evidence type="ECO:0000256" key="12">
    <source>
        <dbReference type="ARBA" id="ARBA00037859"/>
    </source>
</evidence>
<dbReference type="KEGG" id="rte:GSU10_10480"/>
<dbReference type="RefSeq" id="WP_068208840.1">
    <property type="nucleotide sequence ID" value="NZ_CP047186.1"/>
</dbReference>
<evidence type="ECO:0000256" key="10">
    <source>
        <dbReference type="ARBA" id="ARBA00023180"/>
    </source>
</evidence>
<evidence type="ECO:0000256" key="2">
    <source>
        <dbReference type="ARBA" id="ARBA00004323"/>
    </source>
</evidence>
<evidence type="ECO:0000256" key="9">
    <source>
        <dbReference type="ARBA" id="ARBA00023136"/>
    </source>
</evidence>
<evidence type="ECO:0000256" key="1">
    <source>
        <dbReference type="ARBA" id="ARBA00001911"/>
    </source>
</evidence>
<evidence type="ECO:0000256" key="6">
    <source>
        <dbReference type="ARBA" id="ARBA00022989"/>
    </source>
</evidence>
<keyword evidence="11" id="KW-0456">Lyase</keyword>
<keyword evidence="3" id="KW-0812">Transmembrane</keyword>
<dbReference type="GO" id="GO:0042732">
    <property type="term" value="P:D-xylose metabolic process"/>
    <property type="evidence" value="ECO:0007669"/>
    <property type="project" value="InterPro"/>
</dbReference>
<evidence type="ECO:0000256" key="8">
    <source>
        <dbReference type="ARBA" id="ARBA00023034"/>
    </source>
</evidence>
<evidence type="ECO:0000313" key="17">
    <source>
        <dbReference type="Proteomes" id="UP000465031"/>
    </source>
</evidence>
<keyword evidence="16" id="KW-1185">Reference proteome</keyword>
<evidence type="ECO:0000259" key="13">
    <source>
        <dbReference type="Pfam" id="PF01370"/>
    </source>
</evidence>
<evidence type="ECO:0000256" key="4">
    <source>
        <dbReference type="ARBA" id="ARBA00022793"/>
    </source>
</evidence>
<evidence type="ECO:0000313" key="16">
    <source>
        <dbReference type="Proteomes" id="UP000076717"/>
    </source>
</evidence>
<evidence type="ECO:0000256" key="3">
    <source>
        <dbReference type="ARBA" id="ARBA00022692"/>
    </source>
</evidence>
<organism evidence="14 16">
    <name type="scientific">Rathayibacter tanaceti</name>
    <dbReference type="NCBI Taxonomy" id="1671680"/>
    <lineage>
        <taxon>Bacteria</taxon>
        <taxon>Bacillati</taxon>
        <taxon>Actinomycetota</taxon>
        <taxon>Actinomycetes</taxon>
        <taxon>Micrococcales</taxon>
        <taxon>Microbacteriaceae</taxon>
        <taxon>Rathayibacter</taxon>
    </lineage>
</organism>
<dbReference type="EMBL" id="CP047186">
    <property type="protein sequence ID" value="QHC56016.1"/>
    <property type="molecule type" value="Genomic_DNA"/>
</dbReference>
<dbReference type="AlphaFoldDB" id="A0A166I9W4"/>
<reference evidence="14 16" key="1">
    <citation type="submission" date="2015-08" db="EMBL/GenBank/DDBJ databases">
        <title>Draft Genome Sequence of Rathayibacter sp. Strain VKM Ac-2596 Isolated from Leaf Gall Induced by Plant-Parasitic Nematodes.</title>
        <authorList>
            <person name="Vasilenko O.V."/>
            <person name="Starodumova I.P."/>
            <person name="Tarlachkov S.V."/>
            <person name="Dorofeeva L.V."/>
            <person name="Evtushenko L.I."/>
        </authorList>
    </citation>
    <scope>NUCLEOTIDE SEQUENCE [LARGE SCALE GENOMIC DNA]</scope>
    <source>
        <strain evidence="14 16">VKM Ac-2596</strain>
    </source>
</reference>
<evidence type="ECO:0000256" key="5">
    <source>
        <dbReference type="ARBA" id="ARBA00022968"/>
    </source>
</evidence>
<dbReference type="OrthoDB" id="9801785at2"/>
<dbReference type="Proteomes" id="UP000465031">
    <property type="component" value="Chromosome"/>
</dbReference>
<dbReference type="EC" id="5.1.3.2" evidence="14"/>
<protein>
    <submittedName>
        <fullName evidence="15">NAD-dependent epimerase/dehydratase family protein</fullName>
    </submittedName>
    <submittedName>
        <fullName evidence="14">UDP-glucose 4-epimerase</fullName>
        <ecNumber evidence="14">5.1.3.2</ecNumber>
    </submittedName>
</protein>
<feature type="domain" description="NAD-dependent epimerase/dehydratase" evidence="13">
    <location>
        <begin position="5"/>
        <end position="238"/>
    </location>
</feature>
<dbReference type="Pfam" id="PF01370">
    <property type="entry name" value="Epimerase"/>
    <property type="match status" value="1"/>
</dbReference>
<evidence type="ECO:0000256" key="11">
    <source>
        <dbReference type="ARBA" id="ARBA00023239"/>
    </source>
</evidence>
<evidence type="ECO:0000313" key="15">
    <source>
        <dbReference type="EMBL" id="QHC56016.1"/>
    </source>
</evidence>
<reference evidence="15" key="2">
    <citation type="submission" date="2019-12" db="EMBL/GenBank/DDBJ databases">
        <title>Complete and Draft Genome Sequences of New Strains and Members of Some Known Species of the Genus Rathayibacter isolated from Plants.</title>
        <authorList>
            <person name="Tarlachkov S.V."/>
            <person name="Starodumova I.P."/>
            <person name="Dorofeeva L.V."/>
            <person name="Prisyazhnaya N.V."/>
            <person name="Leyn S.A."/>
            <person name="Zlamal J.E."/>
            <person name="Elane M.L."/>
            <person name="Osterman A.L."/>
            <person name="Nadler S.A."/>
            <person name="Subbotin S.A."/>
            <person name="Evtushenko L.I."/>
        </authorList>
    </citation>
    <scope>NUCLEOTIDE SEQUENCE</scope>
    <source>
        <strain evidence="15">VKM Ac-2761</strain>
    </source>
</reference>
<dbReference type="SUPFAM" id="SSF51735">
    <property type="entry name" value="NAD(P)-binding Rossmann-fold domains"/>
    <property type="match status" value="1"/>
</dbReference>
<keyword evidence="10" id="KW-0325">Glycoprotein</keyword>
<dbReference type="GO" id="GO:0033320">
    <property type="term" value="P:UDP-D-xylose biosynthetic process"/>
    <property type="evidence" value="ECO:0007669"/>
    <property type="project" value="UniProtKB-UniPathway"/>
</dbReference>
<dbReference type="Gene3D" id="3.40.50.720">
    <property type="entry name" value="NAD(P)-binding Rossmann-like Domain"/>
    <property type="match status" value="1"/>
</dbReference>
<name>A0A166I9W4_9MICO</name>